<protein>
    <submittedName>
        <fullName evidence="3">Uncharacterized protein</fullName>
    </submittedName>
</protein>
<dbReference type="Pfam" id="PF13857">
    <property type="entry name" value="Ank_5"/>
    <property type="match status" value="1"/>
</dbReference>
<dbReference type="SUPFAM" id="SSF48403">
    <property type="entry name" value="Ankyrin repeat"/>
    <property type="match status" value="1"/>
</dbReference>
<keyword evidence="2" id="KW-0040">ANK repeat</keyword>
<dbReference type="PROSITE" id="PS50088">
    <property type="entry name" value="ANK_REPEAT"/>
    <property type="match status" value="2"/>
</dbReference>
<proteinExistence type="predicted"/>
<gene>
    <name evidence="3" type="ORF">FKV24_011110</name>
</gene>
<dbReference type="PROSITE" id="PS50297">
    <property type="entry name" value="ANK_REP_REGION"/>
    <property type="match status" value="2"/>
</dbReference>
<evidence type="ECO:0000256" key="2">
    <source>
        <dbReference type="ARBA" id="ARBA00023043"/>
    </source>
</evidence>
<dbReference type="PRINTS" id="PR01415">
    <property type="entry name" value="ANKYRIN"/>
</dbReference>
<dbReference type="InterPro" id="IPR050745">
    <property type="entry name" value="Multifunctional_regulatory"/>
</dbReference>
<dbReference type="EMBL" id="VICD02000188">
    <property type="protein sequence ID" value="KAB8183294.1"/>
    <property type="molecule type" value="Genomic_DNA"/>
</dbReference>
<dbReference type="Gene3D" id="1.25.40.20">
    <property type="entry name" value="Ankyrin repeat-containing domain"/>
    <property type="match status" value="3"/>
</dbReference>
<dbReference type="RefSeq" id="WP_211371851.1">
    <property type="nucleotide sequence ID" value="NZ_VICD02000188.1"/>
</dbReference>
<evidence type="ECO:0000313" key="4">
    <source>
        <dbReference type="Proteomes" id="UP000320431"/>
    </source>
</evidence>
<dbReference type="AlphaFoldDB" id="A0A508ATX2"/>
<comment type="caution">
    <text evidence="3">The sequence shown here is derived from an EMBL/GenBank/DDBJ whole genome shotgun (WGS) entry which is preliminary data.</text>
</comment>
<dbReference type="InterPro" id="IPR002110">
    <property type="entry name" value="Ankyrin_rpt"/>
</dbReference>
<reference evidence="3 4" key="1">
    <citation type="submission" date="2019-10" db="EMBL/GenBank/DDBJ databases">
        <title>Lysobacter alkalisoli sp. nov., isolated from saline-alkaline soil.</title>
        <authorList>
            <person name="Sun J.-Q."/>
        </authorList>
    </citation>
    <scope>NUCLEOTIDE SEQUENCE [LARGE SCALE GENOMIC DNA]</scope>
    <source>
        <strain evidence="3 4">KCTC 42381</strain>
    </source>
</reference>
<dbReference type="PANTHER" id="PTHR24189">
    <property type="entry name" value="MYOTROPHIN"/>
    <property type="match status" value="1"/>
</dbReference>
<evidence type="ECO:0000313" key="3">
    <source>
        <dbReference type="EMBL" id="KAB8183294.1"/>
    </source>
</evidence>
<accession>A0A508ATX2</accession>
<dbReference type="InterPro" id="IPR036770">
    <property type="entry name" value="Ankyrin_rpt-contain_sf"/>
</dbReference>
<feature type="non-terminal residue" evidence="3">
    <location>
        <position position="1"/>
    </location>
</feature>
<keyword evidence="1" id="KW-0677">Repeat</keyword>
<dbReference type="Pfam" id="PF12796">
    <property type="entry name" value="Ank_2"/>
    <property type="match status" value="1"/>
</dbReference>
<name>A0A508ATX2_9GAMM</name>
<dbReference type="Pfam" id="PF13637">
    <property type="entry name" value="Ank_4"/>
    <property type="match status" value="1"/>
</dbReference>
<sequence>PLPRRPLRDSDVPAAAIVGDTDAVRRLLDLGFPVDATDSQGCTALLRAAGGGHAELVELLLARGADPQRAANSGATPLSAAVSMRHAEIVDRLIAARAPLEQRLPGELTALMVACALGLPDMAGRLLAAGADAHAVDAQGRTPLHCAAMFGFTARDRTRLVALLDTLLLADGDADVSAAGVTPLLLLLGARAEPGTAADEDCLIAGMELLIDHDAHLDVVDPRGFGPLHLAALHGLVGVVQWLLRAGADPDLRDSLNRTPREIAVMRGFVDIAAEFGTPASQSSVSMARFLRDKP</sequence>
<evidence type="ECO:0000256" key="1">
    <source>
        <dbReference type="ARBA" id="ARBA00022737"/>
    </source>
</evidence>
<dbReference type="Proteomes" id="UP000320431">
    <property type="component" value="Unassembled WGS sequence"/>
</dbReference>
<dbReference type="SMART" id="SM00248">
    <property type="entry name" value="ANK"/>
    <property type="match status" value="5"/>
</dbReference>
<dbReference type="PANTHER" id="PTHR24189:SF50">
    <property type="entry name" value="ANKYRIN REPEAT AND SOCS BOX PROTEIN 2"/>
    <property type="match status" value="1"/>
</dbReference>
<organism evidence="3 4">
    <name type="scientific">Marilutibacter maris</name>
    <dbReference type="NCBI Taxonomy" id="1605891"/>
    <lineage>
        <taxon>Bacteria</taxon>
        <taxon>Pseudomonadati</taxon>
        <taxon>Pseudomonadota</taxon>
        <taxon>Gammaproteobacteria</taxon>
        <taxon>Lysobacterales</taxon>
        <taxon>Lysobacteraceae</taxon>
        <taxon>Marilutibacter</taxon>
    </lineage>
</organism>